<dbReference type="InterPro" id="IPR000326">
    <property type="entry name" value="PAP2/HPO"/>
</dbReference>
<dbReference type="CDD" id="cd01610">
    <property type="entry name" value="PAP2_like"/>
    <property type="match status" value="1"/>
</dbReference>
<dbReference type="EMBL" id="FUXB01000006">
    <property type="protein sequence ID" value="SJZ81021.1"/>
    <property type="molecule type" value="Genomic_DNA"/>
</dbReference>
<dbReference type="AlphaFoldDB" id="A0A1T4NNZ0"/>
<proteinExistence type="predicted"/>
<dbReference type="PANTHER" id="PTHR14969:SF54">
    <property type="entry name" value="PHOSPHATIDYLGLYCEROPHOSPHATASE B"/>
    <property type="match status" value="1"/>
</dbReference>
<dbReference type="STRING" id="1123491.SAMN02745782_01403"/>
<feature type="transmembrane region" description="Helical" evidence="4">
    <location>
        <begin position="217"/>
        <end position="235"/>
    </location>
</feature>
<feature type="transmembrane region" description="Helical" evidence="4">
    <location>
        <begin position="12"/>
        <end position="34"/>
    </location>
</feature>
<dbReference type="OrthoDB" id="5586741at2"/>
<keyword evidence="4" id="KW-1133">Transmembrane helix</keyword>
<gene>
    <name evidence="6" type="ORF">SAMN02745782_01403</name>
</gene>
<evidence type="ECO:0000259" key="5">
    <source>
        <dbReference type="SMART" id="SM00014"/>
    </source>
</evidence>
<feature type="transmembrane region" description="Helical" evidence="4">
    <location>
        <begin position="191"/>
        <end position="211"/>
    </location>
</feature>
<dbReference type="EC" id="3.6.1.27" evidence="1"/>
<keyword evidence="4" id="KW-0472">Membrane</keyword>
<dbReference type="PANTHER" id="PTHR14969">
    <property type="entry name" value="SPHINGOSINE-1-PHOSPHATE PHOSPHOHYDROLASE"/>
    <property type="match status" value="1"/>
</dbReference>
<comment type="catalytic activity">
    <reaction evidence="3">
        <text>di-trans,octa-cis-undecaprenyl diphosphate + H2O = di-trans,octa-cis-undecaprenyl phosphate + phosphate + H(+)</text>
        <dbReference type="Rhea" id="RHEA:28094"/>
        <dbReference type="ChEBI" id="CHEBI:15377"/>
        <dbReference type="ChEBI" id="CHEBI:15378"/>
        <dbReference type="ChEBI" id="CHEBI:43474"/>
        <dbReference type="ChEBI" id="CHEBI:58405"/>
        <dbReference type="ChEBI" id="CHEBI:60392"/>
        <dbReference type="EC" id="3.6.1.27"/>
    </reaction>
</comment>
<feature type="transmembrane region" description="Helical" evidence="4">
    <location>
        <begin position="162"/>
        <end position="184"/>
    </location>
</feature>
<name>A0A1T4NNZ0_VIBCI</name>
<accession>A0A1T4NNZ0</accession>
<keyword evidence="7" id="KW-1185">Reference proteome</keyword>
<evidence type="ECO:0000313" key="6">
    <source>
        <dbReference type="EMBL" id="SJZ81021.1"/>
    </source>
</evidence>
<feature type="transmembrane region" description="Helical" evidence="4">
    <location>
        <begin position="85"/>
        <end position="103"/>
    </location>
</feature>
<dbReference type="Proteomes" id="UP000190834">
    <property type="component" value="Unassembled WGS sequence"/>
</dbReference>
<dbReference type="SUPFAM" id="SSF48317">
    <property type="entry name" value="Acid phosphatase/Vanadium-dependent haloperoxidase"/>
    <property type="match status" value="1"/>
</dbReference>
<dbReference type="InterPro" id="IPR036938">
    <property type="entry name" value="PAP2/HPO_sf"/>
</dbReference>
<feature type="domain" description="Phosphatidic acid phosphatase type 2/haloperoxidase" evidence="5">
    <location>
        <begin position="84"/>
        <end position="233"/>
    </location>
</feature>
<dbReference type="Pfam" id="PF01569">
    <property type="entry name" value="PAP2"/>
    <property type="match status" value="1"/>
</dbReference>
<feature type="transmembrane region" description="Helical" evidence="4">
    <location>
        <begin position="54"/>
        <end position="73"/>
    </location>
</feature>
<dbReference type="GO" id="GO:0005886">
    <property type="term" value="C:plasma membrane"/>
    <property type="evidence" value="ECO:0007669"/>
    <property type="project" value="TreeGrafter"/>
</dbReference>
<evidence type="ECO:0000256" key="2">
    <source>
        <dbReference type="ARBA" id="ARBA00032707"/>
    </source>
</evidence>
<reference evidence="7" key="1">
    <citation type="submission" date="2017-02" db="EMBL/GenBank/DDBJ databases">
        <authorList>
            <person name="Varghese N."/>
            <person name="Submissions S."/>
        </authorList>
    </citation>
    <scope>NUCLEOTIDE SEQUENCE [LARGE SCALE GENOMIC DNA]</scope>
    <source>
        <strain evidence="7">DSM 19608</strain>
    </source>
</reference>
<dbReference type="SMART" id="SM00014">
    <property type="entry name" value="acidPPc"/>
    <property type="match status" value="1"/>
</dbReference>
<protein>
    <recommendedName>
        <fullName evidence="1">undecaprenyl-diphosphate phosphatase</fullName>
        <ecNumber evidence="1">3.6.1.27</ecNumber>
    </recommendedName>
    <alternativeName>
        <fullName evidence="2">Undecaprenyl pyrophosphate phosphatase</fullName>
    </alternativeName>
</protein>
<evidence type="ECO:0000256" key="3">
    <source>
        <dbReference type="ARBA" id="ARBA00047594"/>
    </source>
</evidence>
<organism evidence="6 7">
    <name type="scientific">Vibrio cincinnatiensis DSM 19608</name>
    <dbReference type="NCBI Taxonomy" id="1123491"/>
    <lineage>
        <taxon>Bacteria</taxon>
        <taxon>Pseudomonadati</taxon>
        <taxon>Pseudomonadota</taxon>
        <taxon>Gammaproteobacteria</taxon>
        <taxon>Vibrionales</taxon>
        <taxon>Vibrionaceae</taxon>
        <taxon>Vibrio</taxon>
    </lineage>
</organism>
<dbReference type="Gene3D" id="1.20.144.10">
    <property type="entry name" value="Phosphatidic acid phosphatase type 2/haloperoxidase"/>
    <property type="match status" value="1"/>
</dbReference>
<evidence type="ECO:0000313" key="7">
    <source>
        <dbReference type="Proteomes" id="UP000190834"/>
    </source>
</evidence>
<dbReference type="GO" id="GO:0050380">
    <property type="term" value="F:undecaprenyl-diphosphatase activity"/>
    <property type="evidence" value="ECO:0007669"/>
    <property type="project" value="UniProtKB-EC"/>
</dbReference>
<sequence length="253" mass="28954">MVLMPPLLSRQVGLWLLIGFLLVLIPITAVSSSVNWLDLDPAGLTRFFSVLTQTAGKEGFVITLMLLIFWTYWRAPNFRHQWLNHGIQLALLLSFTMVAKVGLKQVTHSPRPYTEVMVQRLIIPSEEHFYRLDHQQQEAAVTLMAEKVSPYRLLAWQQERDFSFPSGHTAFAVACLLFFGGLLLEQKRWVSVAALFSWSVMVGLSRLWLGMHRPEDLWGAAILVGVFYVCIPRRYPGLERAISLILRMKKKMG</sequence>
<evidence type="ECO:0000256" key="4">
    <source>
        <dbReference type="SAM" id="Phobius"/>
    </source>
</evidence>
<evidence type="ECO:0000256" key="1">
    <source>
        <dbReference type="ARBA" id="ARBA00012374"/>
    </source>
</evidence>
<keyword evidence="4" id="KW-0812">Transmembrane</keyword>